<feature type="transmembrane region" description="Helical" evidence="8">
    <location>
        <begin position="244"/>
        <end position="264"/>
    </location>
</feature>
<evidence type="ECO:0000313" key="13">
    <source>
        <dbReference type="Proteomes" id="UP000283530"/>
    </source>
</evidence>
<keyword evidence="13" id="KW-1185">Reference proteome</keyword>
<name>A0A3S3M2A5_9MAGN</name>
<evidence type="ECO:0000259" key="10">
    <source>
        <dbReference type="PROSITE" id="PS50836"/>
    </source>
</evidence>
<dbReference type="AlphaFoldDB" id="A0A3S3M2A5"/>
<dbReference type="InterPro" id="IPR045266">
    <property type="entry name" value="DOH_DOMON"/>
</dbReference>
<accession>A0A3S3M2A5</accession>
<dbReference type="CDD" id="cd09631">
    <property type="entry name" value="DOMON_DOH"/>
    <property type="match status" value="1"/>
</dbReference>
<feature type="chain" id="PRO_5018659619" evidence="9">
    <location>
        <begin position="25"/>
        <end position="366"/>
    </location>
</feature>
<keyword evidence="5" id="KW-0249">Electron transport</keyword>
<evidence type="ECO:0000256" key="2">
    <source>
        <dbReference type="ARBA" id="ARBA00022448"/>
    </source>
</evidence>
<proteinExistence type="predicted"/>
<keyword evidence="2" id="KW-0813">Transport</keyword>
<dbReference type="Proteomes" id="UP000283530">
    <property type="component" value="Unassembled WGS sequence"/>
</dbReference>
<keyword evidence="3 8" id="KW-0812">Transmembrane</keyword>
<dbReference type="EMBL" id="QPKB01000001">
    <property type="protein sequence ID" value="RWR71945.1"/>
    <property type="molecule type" value="Genomic_DNA"/>
</dbReference>
<feature type="transmembrane region" description="Helical" evidence="8">
    <location>
        <begin position="340"/>
        <end position="359"/>
    </location>
</feature>
<dbReference type="Pfam" id="PF03188">
    <property type="entry name" value="Cytochrom_B561"/>
    <property type="match status" value="1"/>
</dbReference>
<feature type="domain" description="Cytochrome b561" evidence="11">
    <location>
        <begin position="174"/>
        <end position="366"/>
    </location>
</feature>
<evidence type="ECO:0000256" key="8">
    <source>
        <dbReference type="SAM" id="Phobius"/>
    </source>
</evidence>
<dbReference type="CDD" id="cd08760">
    <property type="entry name" value="Cyt_b561_FRRS1_like"/>
    <property type="match status" value="1"/>
</dbReference>
<sequence length="366" mass="40390">MKISFPSISFLFFFFLCLSSFVNSQSDSCNSNLNLNIGLVPFNTTSLNCHSVWTARDFILRYKQSGPNLWSFVLSAPDPSSYIAIGFSPNGQMVGSSAIVGWISQNGTGVVKQYSLTGKSERLVIPDQGSLQLVDGSTTIVPQSSRLYMAFQLNTSRPQSRVIYSIGPSNVVPSANNILSQHQDKISTQINYATGQSSSQVPYTTLRRTHGILNMVGWGILMPIGSSVARFCKHWDPAWFYSHVSIQGLGFGMGIAAVILGFRLENKISAKVSTHKALGILILSMGCLQVLAFLLRPDKDSKARKYWTWYHQFVGRALIMVAIGNIFYGISLGKEGHSWYIGYGVVLGVWVLVASYFEVKMCCLKK</sequence>
<keyword evidence="7 8" id="KW-0472">Membrane</keyword>
<comment type="subcellular location">
    <subcellularLocation>
        <location evidence="1">Membrane</location>
    </subcellularLocation>
</comment>
<dbReference type="GO" id="GO:0016020">
    <property type="term" value="C:membrane"/>
    <property type="evidence" value="ECO:0007669"/>
    <property type="project" value="UniProtKB-SubCell"/>
</dbReference>
<feature type="signal peptide" evidence="9">
    <location>
        <begin position="1"/>
        <end position="24"/>
    </location>
</feature>
<keyword evidence="6 8" id="KW-1133">Transmembrane helix</keyword>
<comment type="caution">
    <text evidence="12">The sequence shown here is derived from an EMBL/GenBank/DDBJ whole genome shotgun (WGS) entry which is preliminary data.</text>
</comment>
<evidence type="ECO:0000256" key="5">
    <source>
        <dbReference type="ARBA" id="ARBA00022982"/>
    </source>
</evidence>
<gene>
    <name evidence="12" type="ORF">CKAN_00013300</name>
</gene>
<dbReference type="PROSITE" id="PS50836">
    <property type="entry name" value="DOMON"/>
    <property type="match status" value="1"/>
</dbReference>
<feature type="domain" description="DOMON" evidence="10">
    <location>
        <begin position="56"/>
        <end position="167"/>
    </location>
</feature>
<protein>
    <submittedName>
        <fullName evidence="12">Cytochrome b561 and DOMON domain-containing-like protein</fullName>
    </submittedName>
</protein>
<reference evidence="12 13" key="1">
    <citation type="journal article" date="2019" name="Nat. Plants">
        <title>Stout camphor tree genome fills gaps in understanding of flowering plant genome evolution.</title>
        <authorList>
            <person name="Chaw S.M."/>
            <person name="Liu Y.C."/>
            <person name="Wu Y.W."/>
            <person name="Wang H.Y."/>
            <person name="Lin C.I."/>
            <person name="Wu C.S."/>
            <person name="Ke H.M."/>
            <person name="Chang L.Y."/>
            <person name="Hsu C.Y."/>
            <person name="Yang H.T."/>
            <person name="Sudianto E."/>
            <person name="Hsu M.H."/>
            <person name="Wu K.P."/>
            <person name="Wang L.N."/>
            <person name="Leebens-Mack J.H."/>
            <person name="Tsai I.J."/>
        </authorList>
    </citation>
    <scope>NUCLEOTIDE SEQUENCE [LARGE SCALE GENOMIC DNA]</scope>
    <source>
        <strain evidence="13">cv. Chaw 1501</strain>
        <tissue evidence="12">Young leaves</tissue>
    </source>
</reference>
<dbReference type="InterPro" id="IPR005018">
    <property type="entry name" value="DOMON_domain"/>
</dbReference>
<dbReference type="PANTHER" id="PTHR23130">
    <property type="entry name" value="CYTOCHROME B561 AND DOMON DOMAIN-CONTAINING PROTEIN"/>
    <property type="match status" value="1"/>
</dbReference>
<evidence type="ECO:0000313" key="12">
    <source>
        <dbReference type="EMBL" id="RWR71945.1"/>
    </source>
</evidence>
<dbReference type="SMART" id="SM00665">
    <property type="entry name" value="B561"/>
    <property type="match status" value="1"/>
</dbReference>
<dbReference type="Pfam" id="PF03351">
    <property type="entry name" value="DOMON"/>
    <property type="match status" value="1"/>
</dbReference>
<dbReference type="SMART" id="SM00664">
    <property type="entry name" value="DoH"/>
    <property type="match status" value="1"/>
</dbReference>
<dbReference type="OrthoDB" id="19261at2759"/>
<dbReference type="PROSITE" id="PS50939">
    <property type="entry name" value="CYTOCHROME_B561"/>
    <property type="match status" value="1"/>
</dbReference>
<organism evidence="12 13">
    <name type="scientific">Cinnamomum micranthum f. kanehirae</name>
    <dbReference type="NCBI Taxonomy" id="337451"/>
    <lineage>
        <taxon>Eukaryota</taxon>
        <taxon>Viridiplantae</taxon>
        <taxon>Streptophyta</taxon>
        <taxon>Embryophyta</taxon>
        <taxon>Tracheophyta</taxon>
        <taxon>Spermatophyta</taxon>
        <taxon>Magnoliopsida</taxon>
        <taxon>Magnoliidae</taxon>
        <taxon>Laurales</taxon>
        <taxon>Lauraceae</taxon>
        <taxon>Cinnamomum</taxon>
    </lineage>
</organism>
<evidence type="ECO:0000256" key="1">
    <source>
        <dbReference type="ARBA" id="ARBA00004370"/>
    </source>
</evidence>
<dbReference type="Gene3D" id="1.20.120.1770">
    <property type="match status" value="1"/>
</dbReference>
<evidence type="ECO:0000259" key="11">
    <source>
        <dbReference type="PROSITE" id="PS50939"/>
    </source>
</evidence>
<evidence type="ECO:0000256" key="7">
    <source>
        <dbReference type="ARBA" id="ARBA00023136"/>
    </source>
</evidence>
<dbReference type="STRING" id="337451.A0A3S3M2A5"/>
<feature type="transmembrane region" description="Helical" evidence="8">
    <location>
        <begin position="276"/>
        <end position="295"/>
    </location>
</feature>
<feature type="transmembrane region" description="Helical" evidence="8">
    <location>
        <begin position="307"/>
        <end position="328"/>
    </location>
</feature>
<evidence type="ECO:0000256" key="9">
    <source>
        <dbReference type="SAM" id="SignalP"/>
    </source>
</evidence>
<keyword evidence="4 9" id="KW-0732">Signal</keyword>
<evidence type="ECO:0000256" key="6">
    <source>
        <dbReference type="ARBA" id="ARBA00022989"/>
    </source>
</evidence>
<evidence type="ECO:0000256" key="4">
    <source>
        <dbReference type="ARBA" id="ARBA00022729"/>
    </source>
</evidence>
<dbReference type="InterPro" id="IPR006593">
    <property type="entry name" value="Cyt_b561/ferric_Rdtase_TM"/>
</dbReference>
<dbReference type="PANTHER" id="PTHR23130:SF171">
    <property type="entry name" value="OS01G0895300 PROTEIN"/>
    <property type="match status" value="1"/>
</dbReference>
<evidence type="ECO:0000256" key="3">
    <source>
        <dbReference type="ARBA" id="ARBA00022692"/>
    </source>
</evidence>